<reference evidence="4 5" key="1">
    <citation type="submission" date="2018-01" db="EMBL/GenBank/DDBJ databases">
        <authorList>
            <person name="Clerissi C."/>
        </authorList>
    </citation>
    <scope>NUCLEOTIDE SEQUENCE [LARGE SCALE GENOMIC DNA]</scope>
    <source>
        <strain evidence="2">Cupriavidus taiwanensis STM 6082</strain>
        <strain evidence="3">Cupriavidus taiwanensis STM 6160</strain>
    </source>
</reference>
<evidence type="ECO:0000313" key="4">
    <source>
        <dbReference type="Proteomes" id="UP000255168"/>
    </source>
</evidence>
<proteinExistence type="predicted"/>
<dbReference type="Proteomes" id="UP000255168">
    <property type="component" value="Chromosome I"/>
</dbReference>
<protein>
    <submittedName>
        <fullName evidence="3">Uncharacterized protein</fullName>
    </submittedName>
</protein>
<sequence>MLAALEQLVELRVDGFKLLVDTHFQALNARIDRIEAIRDAAVHFGHPARERRGGLADLVLRGLIQPCHHGKEKGHARQDARADHGGTKGPGSGSLSLSSFEFDPDPARRDRVDFVAVNTLEAVPERLGALGALVVKSVGCGRGHIADPVRMAAWQEARVAQRGDCTTYMALCLGSGKDVFRLDTRCRHNLPFSINSEISPQTRRSSRNICRNIPLPESVRRVESSGCPLL</sequence>
<dbReference type="EMBL" id="LT984806">
    <property type="protein sequence ID" value="SPD45809.1"/>
    <property type="molecule type" value="Genomic_DNA"/>
</dbReference>
<feature type="region of interest" description="Disordered" evidence="1">
    <location>
        <begin position="69"/>
        <end position="102"/>
    </location>
</feature>
<evidence type="ECO:0000313" key="3">
    <source>
        <dbReference type="EMBL" id="SPD45809.1"/>
    </source>
</evidence>
<gene>
    <name evidence="2" type="ORF">CBM2605_A60473</name>
    <name evidence="3" type="ORF">CBM2607_10746</name>
</gene>
<keyword evidence="5" id="KW-1185">Reference proteome</keyword>
<evidence type="ECO:0000313" key="2">
    <source>
        <dbReference type="EMBL" id="SOZ37229.1"/>
    </source>
</evidence>
<evidence type="ECO:0000256" key="1">
    <source>
        <dbReference type="SAM" id="MobiDB-lite"/>
    </source>
</evidence>
<organism evidence="3 4">
    <name type="scientific">Cupriavidus neocaledonicus</name>
    <dbReference type="NCBI Taxonomy" id="1040979"/>
    <lineage>
        <taxon>Bacteria</taxon>
        <taxon>Pseudomonadati</taxon>
        <taxon>Pseudomonadota</taxon>
        <taxon>Betaproteobacteria</taxon>
        <taxon>Burkholderiales</taxon>
        <taxon>Burkholderiaceae</taxon>
        <taxon>Cupriavidus</taxon>
    </lineage>
</organism>
<dbReference type="Proteomes" id="UP000256710">
    <property type="component" value="Unassembled WGS sequence"/>
</dbReference>
<dbReference type="AlphaFoldDB" id="A0A375H6B8"/>
<evidence type="ECO:0000313" key="5">
    <source>
        <dbReference type="Proteomes" id="UP000256710"/>
    </source>
</evidence>
<name>A0A375H6B8_9BURK</name>
<dbReference type="EMBL" id="OFTC01000028">
    <property type="protein sequence ID" value="SOZ37229.1"/>
    <property type="molecule type" value="Genomic_DNA"/>
</dbReference>
<accession>A0A375H6B8</accession>
<feature type="compositionally biased region" description="Basic and acidic residues" evidence="1">
    <location>
        <begin position="73"/>
        <end position="86"/>
    </location>
</feature>